<proteinExistence type="predicted"/>
<keyword evidence="3" id="KW-0645">Protease</keyword>
<evidence type="ECO:0000259" key="13">
    <source>
        <dbReference type="PROSITE" id="PS51868"/>
    </source>
</evidence>
<evidence type="ECO:0000256" key="2">
    <source>
        <dbReference type="ARBA" id="ARBA00022520"/>
    </source>
</evidence>
<feature type="compositionally biased region" description="Polar residues" evidence="12">
    <location>
        <begin position="499"/>
        <end position="511"/>
    </location>
</feature>
<feature type="compositionally biased region" description="Polar residues" evidence="12">
    <location>
        <begin position="563"/>
        <end position="572"/>
    </location>
</feature>
<dbReference type="InterPro" id="IPR000382">
    <property type="entry name" value="Peptidase_S39B_luteovirus"/>
</dbReference>
<keyword evidence="6" id="KW-0378">Hydrolase</keyword>
<accession>F5B9B6</accession>
<evidence type="ECO:0000313" key="14">
    <source>
        <dbReference type="EMBL" id="AEE36644.1"/>
    </source>
</evidence>
<evidence type="ECO:0000256" key="4">
    <source>
        <dbReference type="ARBA" id="ARBA00022692"/>
    </source>
</evidence>
<keyword evidence="7" id="KW-0720">Serine protease</keyword>
<keyword evidence="2" id="KW-0191">Covalent protein-RNA linkage</keyword>
<dbReference type="GO" id="GO:0016020">
    <property type="term" value="C:membrane"/>
    <property type="evidence" value="ECO:0007669"/>
    <property type="project" value="InterPro"/>
</dbReference>
<evidence type="ECO:0000256" key="11">
    <source>
        <dbReference type="ARBA" id="ARBA00029410"/>
    </source>
</evidence>
<protein>
    <submittedName>
        <fullName evidence="14">p2a</fullName>
    </submittedName>
</protein>
<reference evidence="14" key="2">
    <citation type="journal article" date="2014" name="Virus Genes">
        <title>Nucleotide sequence diversity in Velvet tobacco mottle virus: a virus with a unique Australian pathosystem.</title>
        <authorList>
            <person name="Arthur K."/>
            <person name="Collins N."/>
            <person name="Yazarlou A."/>
            <person name="Randles J."/>
        </authorList>
    </citation>
    <scope>NUCLEOTIDE SEQUENCE</scope>
    <source>
        <strain evidence="14">R17</strain>
    </source>
</reference>
<dbReference type="GO" id="GO:0033644">
    <property type="term" value="C:host cell membrane"/>
    <property type="evidence" value="ECO:0007669"/>
    <property type="project" value="UniProtKB-SubCell"/>
</dbReference>
<evidence type="ECO:0000256" key="1">
    <source>
        <dbReference type="ARBA" id="ARBA00004301"/>
    </source>
</evidence>
<feature type="region of interest" description="Disordered" evidence="12">
    <location>
        <begin position="468"/>
        <end position="572"/>
    </location>
</feature>
<dbReference type="EMBL" id="HQ680399">
    <property type="protein sequence ID" value="AEE36644.1"/>
    <property type="molecule type" value="Genomic_RNA"/>
</dbReference>
<evidence type="ECO:0000256" key="6">
    <source>
        <dbReference type="ARBA" id="ARBA00022801"/>
    </source>
</evidence>
<evidence type="ECO:0000256" key="12">
    <source>
        <dbReference type="SAM" id="MobiDB-lite"/>
    </source>
</evidence>
<dbReference type="GO" id="GO:0006508">
    <property type="term" value="P:proteolysis"/>
    <property type="evidence" value="ECO:0007669"/>
    <property type="project" value="UniProtKB-KW"/>
</dbReference>
<keyword evidence="5" id="KW-0688">Ribosomal frameshifting</keyword>
<dbReference type="Gene3D" id="2.40.10.10">
    <property type="entry name" value="Trypsin-like serine proteases"/>
    <property type="match status" value="2"/>
</dbReference>
<dbReference type="Pfam" id="PF13365">
    <property type="entry name" value="Trypsin_2"/>
    <property type="match status" value="1"/>
</dbReference>
<dbReference type="InterPro" id="IPR009003">
    <property type="entry name" value="Peptidase_S1_PA"/>
</dbReference>
<evidence type="ECO:0000256" key="10">
    <source>
        <dbReference type="ARBA" id="ARBA00023136"/>
    </source>
</evidence>
<reference evidence="14" key="1">
    <citation type="submission" date="2010-12" db="EMBL/GenBank/DDBJ databases">
        <authorList>
            <person name="Arthur K.R."/>
            <person name="Randles J.W."/>
        </authorList>
    </citation>
    <scope>NUCLEOTIDE SEQUENCE</scope>
    <source>
        <strain evidence="14">R17</strain>
    </source>
</reference>
<dbReference type="SUPFAM" id="SSF50494">
    <property type="entry name" value="Trypsin-like serine proteases"/>
    <property type="match status" value="1"/>
</dbReference>
<comment type="function">
    <text evidence="11">Covalently attached to the 5' extremity of the genomic and subgenomic RNAs. It may serve as a primer for the replicase.</text>
</comment>
<name>F5B9B6_9VIRU</name>
<dbReference type="GO" id="GO:0075523">
    <property type="term" value="P:viral translational frameshifting"/>
    <property type="evidence" value="ECO:0007669"/>
    <property type="project" value="UniProtKB-KW"/>
</dbReference>
<evidence type="ECO:0000256" key="5">
    <source>
        <dbReference type="ARBA" id="ARBA00022758"/>
    </source>
</evidence>
<dbReference type="PROSITE" id="PS51868">
    <property type="entry name" value="PEPTIDASE_S39"/>
    <property type="match status" value="1"/>
</dbReference>
<feature type="domain" description="Peptidase S39" evidence="13">
    <location>
        <begin position="121"/>
        <end position="317"/>
    </location>
</feature>
<evidence type="ECO:0000256" key="3">
    <source>
        <dbReference type="ARBA" id="ARBA00022670"/>
    </source>
</evidence>
<sequence>MLSELVQLCLSATMTLALVVSMMLDPSYGWLITMSVMLVSLELTIRPFRRSLDYMKIVVRDEPNEPEVARIVGAPTYHPIHGVVCKCLWNSKEFNVVVQPSLWPLAFPPNISQGVVKEGAMIGVPFTSLPSGAEPKSLVVLYNDGVRIGMGSRVNWQGADYLLTASHVWSLVTGDFQMAKASKMVSVKDAKCYVEAAHAKLDFALIKVPNKYWSSIGVGSAKLLWHKPGQVVKVYGGRSDELVSSVGRAEKDPDLSLRLTHNASTAPGWSGSPLYNSENFVVGLHTGFSAAEQRNEAVDVAKLLHLALRTKETTFSEIGVSLIDEDEIESRGYQFDDFELRGEVNVKGKMARNEISLIASKNKGKPWYLQEEGDDEFYDSIGEKDFLARFREQTGKETVGNLNCQRAAQTLEPPFENLRPCDGKNPELFKPAGWDSTMLESRLASLERALSTLLAEQSVLLSKFSQNSNSMVGQKEALKPSSIPSSSKPAVSGEPPVQSKPSVNAKSSLRSTPKVEPTVASGEKTSVNASSSGNKSKRRRRRRKSTTKPAPAPPGQDLKRPMVSSSPVSKTS</sequence>
<keyword evidence="8" id="KW-1043">Host membrane</keyword>
<evidence type="ECO:0000256" key="7">
    <source>
        <dbReference type="ARBA" id="ARBA00022825"/>
    </source>
</evidence>
<evidence type="ECO:0000256" key="8">
    <source>
        <dbReference type="ARBA" id="ARBA00022870"/>
    </source>
</evidence>
<evidence type="ECO:0000256" key="9">
    <source>
        <dbReference type="ARBA" id="ARBA00022989"/>
    </source>
</evidence>
<keyword evidence="4" id="KW-0812">Transmembrane</keyword>
<comment type="subcellular location">
    <subcellularLocation>
        <location evidence="1">Host membrane</location>
        <topology evidence="1">Multi-pass membrane protein</topology>
    </subcellularLocation>
</comment>
<keyword evidence="10" id="KW-0472">Membrane</keyword>
<feature type="compositionally biased region" description="Polar residues" evidence="12">
    <location>
        <begin position="523"/>
        <end position="534"/>
    </location>
</feature>
<feature type="compositionally biased region" description="Basic residues" evidence="12">
    <location>
        <begin position="535"/>
        <end position="546"/>
    </location>
</feature>
<dbReference type="GO" id="GO:0004252">
    <property type="term" value="F:serine-type endopeptidase activity"/>
    <property type="evidence" value="ECO:0007669"/>
    <property type="project" value="InterPro"/>
</dbReference>
<organism evidence="14">
    <name type="scientific">Velvet tobacco mottle virus</name>
    <dbReference type="NCBI Taxonomy" id="12473"/>
    <lineage>
        <taxon>Viruses</taxon>
        <taxon>Riboviria</taxon>
        <taxon>Orthornavirae</taxon>
        <taxon>Pisuviricota</taxon>
        <taxon>Pisoniviricetes</taxon>
        <taxon>Sobelivirales</taxon>
        <taxon>Solemoviridae</taxon>
        <taxon>Sobemovirus</taxon>
        <taxon>Sobemovirus VTMOV</taxon>
    </lineage>
</organism>
<feature type="compositionally biased region" description="Low complexity" evidence="12">
    <location>
        <begin position="479"/>
        <end position="489"/>
    </location>
</feature>
<dbReference type="InterPro" id="IPR043504">
    <property type="entry name" value="Peptidase_S1_PA_chymotrypsin"/>
</dbReference>
<keyword evidence="9" id="KW-1133">Transmembrane helix</keyword>